<dbReference type="Gene3D" id="3.40.50.1820">
    <property type="entry name" value="alpha/beta hydrolase"/>
    <property type="match status" value="1"/>
</dbReference>
<dbReference type="AlphaFoldDB" id="A0A848EJG9"/>
<keyword evidence="1" id="KW-0378">Hydrolase</keyword>
<reference evidence="1 2" key="1">
    <citation type="submission" date="2020-03" db="EMBL/GenBank/DDBJ databases">
        <authorList>
            <person name="Sun Q."/>
        </authorList>
    </citation>
    <scope>NUCLEOTIDE SEQUENCE [LARGE SCALE GENOMIC DNA]</scope>
    <source>
        <strain evidence="1 2">JC162</strain>
    </source>
</reference>
<comment type="caution">
    <text evidence="1">The sequence shown here is derived from an EMBL/GenBank/DDBJ whole genome shotgun (WGS) entry which is preliminary data.</text>
</comment>
<dbReference type="EMBL" id="JABBKX010000010">
    <property type="protein sequence ID" value="NMJ43869.1"/>
    <property type="molecule type" value="Genomic_DNA"/>
</dbReference>
<accession>A0A848EJG9</accession>
<dbReference type="Proteomes" id="UP000548582">
    <property type="component" value="Unassembled WGS sequence"/>
</dbReference>
<proteinExistence type="predicted"/>
<evidence type="ECO:0000313" key="2">
    <source>
        <dbReference type="Proteomes" id="UP000548582"/>
    </source>
</evidence>
<protein>
    <submittedName>
        <fullName evidence="1">Alpha/beta hydrolase</fullName>
    </submittedName>
</protein>
<dbReference type="RefSeq" id="WP_170056064.1">
    <property type="nucleotide sequence ID" value="NZ_JABBKX010000010.1"/>
</dbReference>
<sequence>MIDPQHLARALAAPGRLAFPFTDATHAPGKELILHAYRAPGATPDSPVVFVQHGMGRNGDEYRDFWIEAADRHGLLILAPTFAADTHPGAEPYNNGGVLDGSGAVTDAVTWAYHIPARVFAAVQAGDVTRRRQAFLFGHSAGSQFAHRMASLTDRSPFCAIGCGNAGWYSLPTLDRRFPEGLGGLGVTDADLEAWLAYPLLILAGDADIETSGPSLPSNPEAIAQGPHRFARAHNFLRFAREEAARRGVPCHWRLEVVPGIGHDGNAMSKVCAAIWFEGRQPDAARMAALAGKTAL</sequence>
<organism evidence="1 2">
    <name type="scientific">Neoroseomonas marina</name>
    <dbReference type="NCBI Taxonomy" id="1232220"/>
    <lineage>
        <taxon>Bacteria</taxon>
        <taxon>Pseudomonadati</taxon>
        <taxon>Pseudomonadota</taxon>
        <taxon>Alphaproteobacteria</taxon>
        <taxon>Acetobacterales</taxon>
        <taxon>Acetobacteraceae</taxon>
        <taxon>Neoroseomonas</taxon>
    </lineage>
</organism>
<gene>
    <name evidence="1" type="ORF">GWK16_21655</name>
</gene>
<dbReference type="GO" id="GO:0016787">
    <property type="term" value="F:hydrolase activity"/>
    <property type="evidence" value="ECO:0007669"/>
    <property type="project" value="UniProtKB-KW"/>
</dbReference>
<keyword evidence="2" id="KW-1185">Reference proteome</keyword>
<evidence type="ECO:0000313" key="1">
    <source>
        <dbReference type="EMBL" id="NMJ43869.1"/>
    </source>
</evidence>
<name>A0A848EJG9_9PROT</name>
<dbReference type="SUPFAM" id="SSF53474">
    <property type="entry name" value="alpha/beta-Hydrolases"/>
    <property type="match status" value="1"/>
</dbReference>
<dbReference type="InterPro" id="IPR029058">
    <property type="entry name" value="AB_hydrolase_fold"/>
</dbReference>